<evidence type="ECO:0008006" key="3">
    <source>
        <dbReference type="Google" id="ProtNLM"/>
    </source>
</evidence>
<dbReference type="EMBL" id="AP027059">
    <property type="protein sequence ID" value="BDU50242.1"/>
    <property type="molecule type" value="Genomic_DNA"/>
</dbReference>
<dbReference type="RefSeq" id="WP_307905174.1">
    <property type="nucleotide sequence ID" value="NZ_AP027059.1"/>
</dbReference>
<protein>
    <recommendedName>
        <fullName evidence="3">DUF1018 domain-containing protein</fullName>
    </recommendedName>
</protein>
<dbReference type="KEGG" id="haby:HLVA_08110"/>
<accession>A0AAU9DFS0</accession>
<organism evidence="1 2">
    <name type="scientific">Haliovirga abyssi</name>
    <dbReference type="NCBI Taxonomy" id="2996794"/>
    <lineage>
        <taxon>Bacteria</taxon>
        <taxon>Fusobacteriati</taxon>
        <taxon>Fusobacteriota</taxon>
        <taxon>Fusobacteriia</taxon>
        <taxon>Fusobacteriales</taxon>
        <taxon>Haliovirgaceae</taxon>
        <taxon>Haliovirga</taxon>
    </lineage>
</organism>
<evidence type="ECO:0000313" key="2">
    <source>
        <dbReference type="Proteomes" id="UP001321582"/>
    </source>
</evidence>
<gene>
    <name evidence="1" type="ORF">HLVA_08110</name>
</gene>
<proteinExistence type="predicted"/>
<keyword evidence="2" id="KW-1185">Reference proteome</keyword>
<dbReference type="Pfam" id="PF06252">
    <property type="entry name" value="GemA"/>
    <property type="match status" value="1"/>
</dbReference>
<dbReference type="InterPro" id="IPR009363">
    <property type="entry name" value="Phage_Mu_Gp16"/>
</dbReference>
<evidence type="ECO:0000313" key="1">
    <source>
        <dbReference type="EMBL" id="BDU50242.1"/>
    </source>
</evidence>
<reference evidence="1 2" key="1">
    <citation type="submission" date="2022-11" db="EMBL/GenBank/DDBJ databases">
        <title>Haliovirga abyssi gen. nov., sp. nov., a mesophilic fermentative bacterium isolated from the Iheya North hydrothermal field and the proposal of Haliovirgaceae fam. nov.</title>
        <authorList>
            <person name="Miyazaki U."/>
            <person name="Tame A."/>
            <person name="Miyazaki J."/>
            <person name="Takai K."/>
            <person name="Sawayama S."/>
            <person name="Kitajima M."/>
            <person name="Okamoto A."/>
            <person name="Nakagawa S."/>
        </authorList>
    </citation>
    <scope>NUCLEOTIDE SEQUENCE [LARGE SCALE GENOMIC DNA]</scope>
    <source>
        <strain evidence="1 2">IC12</strain>
    </source>
</reference>
<sequence length="120" mass="14480">MINYKKIQLIHIIKKELNLSDKEYREILKNAVGVESSKELDDIKFNLLMKYFIKTKHYKKNRNSITLKQKLYIKSLIKKLQWDNEHFENFLKKYEHINNLEKCTKVKATNIIVALKNILK</sequence>
<name>A0AAU9DFS0_9FUSO</name>
<dbReference type="AlphaFoldDB" id="A0AAU9DFS0"/>
<dbReference type="Proteomes" id="UP001321582">
    <property type="component" value="Chromosome"/>
</dbReference>